<dbReference type="AlphaFoldDB" id="A0A8X8BNW3"/>
<dbReference type="InterPro" id="IPR000941">
    <property type="entry name" value="Enolase"/>
</dbReference>
<protein>
    <recommendedName>
        <fullName evidence="7">Enolase 4</fullName>
        <ecNumber evidence="3">4.2.1.11</ecNumber>
    </recommendedName>
    <alternativeName>
        <fullName evidence="6">2-phospho-D-glycerate hydro-lyase</fullName>
    </alternativeName>
</protein>
<evidence type="ECO:0000313" key="12">
    <source>
        <dbReference type="EMBL" id="KAG2462371.1"/>
    </source>
</evidence>
<dbReference type="EMBL" id="JAATIS010004040">
    <property type="protein sequence ID" value="KAG2462371.1"/>
    <property type="molecule type" value="Genomic_DNA"/>
</dbReference>
<evidence type="ECO:0000256" key="7">
    <source>
        <dbReference type="ARBA" id="ARBA00034855"/>
    </source>
</evidence>
<accession>A0A8X8BNW3</accession>
<keyword evidence="4" id="KW-0324">Glycolysis</keyword>
<sequence length="559" mass="62361">MSYTGFLGNTRVSKEVREFYELKQKAAEYYRASGIVQNLEDALNQMFYDKPEDMCGYLSNYFAKLSQPPVITRLLGREVYDGMGQLSIQVDVYCTVKNEEKRVCTAAISSHCEPPDVAFPEASACDDVRRSEAVRTALQWIGEPLTELLKDHQPDEQDRLDELLSNFFKVQFVEEQERLQKEKEQRSEEVMPAESPAKPPVPSSGKKEKAASGKAKKGNISEKPIPPAEPQEPVLRGSEAVGSVSLAVAKAAATLRSVPLYKHIASLKQPQPASKAQSHLGSLLLSYDRMEQPLDLVMEAAKALELTVGMDIHLAVNCAAHELVDYQKGKYEIANGTAKSPDEMVDVLVDLLNRYPAVIALIDPLRREDKEQWTSLYRAVQSKCYLLAEGTSKSIGSLLAEPDQIMSQASGLVLRHTNETTISDLIHMTTKLKDRNQIHVLGTADGEPCDDSLSDLVGVQGSNTDPYLSQWRSRQDSPAVSLAEDLEKIFWGQRTEDNSVRSHGNIARTRNFQVQNGEEEGQTEQYRQRESHARNGRRSGGVMQWPYKSGEASRDQQTL</sequence>
<dbReference type="GO" id="GO:0000015">
    <property type="term" value="C:phosphopyruvate hydratase complex"/>
    <property type="evidence" value="ECO:0007669"/>
    <property type="project" value="InterPro"/>
</dbReference>
<dbReference type="InterPro" id="IPR020810">
    <property type="entry name" value="Enolase_C"/>
</dbReference>
<dbReference type="Proteomes" id="UP000886611">
    <property type="component" value="Unassembled WGS sequence"/>
</dbReference>
<keyword evidence="13" id="KW-1185">Reference proteome</keyword>
<dbReference type="GO" id="GO:0004634">
    <property type="term" value="F:phosphopyruvate hydratase activity"/>
    <property type="evidence" value="ECO:0007669"/>
    <property type="project" value="UniProtKB-EC"/>
</dbReference>
<dbReference type="PANTHER" id="PTHR11902:SF30">
    <property type="entry name" value="ENOLASE 4"/>
    <property type="match status" value="1"/>
</dbReference>
<dbReference type="SUPFAM" id="SSF47391">
    <property type="entry name" value="Dimerization-anchoring domain of cAMP-dependent PK regulatory subunit"/>
    <property type="match status" value="1"/>
</dbReference>
<dbReference type="Gene3D" id="3.20.20.120">
    <property type="entry name" value="Enolase-like C-terminal domain"/>
    <property type="match status" value="1"/>
</dbReference>
<evidence type="ECO:0000256" key="8">
    <source>
        <dbReference type="ARBA" id="ARBA00048333"/>
    </source>
</evidence>
<dbReference type="SUPFAM" id="SSF54826">
    <property type="entry name" value="Enolase N-terminal domain-like"/>
    <property type="match status" value="1"/>
</dbReference>
<feature type="compositionally biased region" description="Basic and acidic residues" evidence="9">
    <location>
        <begin position="178"/>
        <end position="189"/>
    </location>
</feature>
<evidence type="ECO:0000256" key="5">
    <source>
        <dbReference type="ARBA" id="ARBA00023239"/>
    </source>
</evidence>
<organism evidence="12 13">
    <name type="scientific">Polypterus senegalus</name>
    <name type="common">Senegal bichir</name>
    <dbReference type="NCBI Taxonomy" id="55291"/>
    <lineage>
        <taxon>Eukaryota</taxon>
        <taxon>Metazoa</taxon>
        <taxon>Chordata</taxon>
        <taxon>Craniata</taxon>
        <taxon>Vertebrata</taxon>
        <taxon>Euteleostomi</taxon>
        <taxon>Actinopterygii</taxon>
        <taxon>Polypteriformes</taxon>
        <taxon>Polypteridae</taxon>
        <taxon>Polypterus</taxon>
    </lineage>
</organism>
<evidence type="ECO:0000259" key="11">
    <source>
        <dbReference type="SMART" id="SM01193"/>
    </source>
</evidence>
<comment type="pathway">
    <text evidence="1">Carbohydrate degradation; glycolysis; pyruvate from D-glyceraldehyde 3-phosphate: step 4/5.</text>
</comment>
<evidence type="ECO:0000256" key="6">
    <source>
        <dbReference type="ARBA" id="ARBA00031125"/>
    </source>
</evidence>
<gene>
    <name evidence="12" type="primary">Eno4</name>
    <name evidence="12" type="ORF">GTO96_0001910</name>
</gene>
<dbReference type="Pfam" id="PF00113">
    <property type="entry name" value="Enolase_C"/>
    <property type="match status" value="1"/>
</dbReference>
<comment type="similarity">
    <text evidence="2">Belongs to the enolase family.</text>
</comment>
<dbReference type="PANTHER" id="PTHR11902">
    <property type="entry name" value="ENOLASE"/>
    <property type="match status" value="1"/>
</dbReference>
<dbReference type="SMART" id="SM01193">
    <property type="entry name" value="Enolase_N"/>
    <property type="match status" value="1"/>
</dbReference>
<dbReference type="EC" id="4.2.1.11" evidence="3"/>
<dbReference type="CDD" id="cd22974">
    <property type="entry name" value="DD_ENO4"/>
    <property type="match status" value="1"/>
</dbReference>
<reference evidence="12 13" key="1">
    <citation type="journal article" date="2021" name="Cell">
        <title>Tracing the genetic footprints of vertebrate landing in non-teleost ray-finned fishes.</title>
        <authorList>
            <person name="Bi X."/>
            <person name="Wang K."/>
            <person name="Yang L."/>
            <person name="Pan H."/>
            <person name="Jiang H."/>
            <person name="Wei Q."/>
            <person name="Fang M."/>
            <person name="Yu H."/>
            <person name="Zhu C."/>
            <person name="Cai Y."/>
            <person name="He Y."/>
            <person name="Gan X."/>
            <person name="Zeng H."/>
            <person name="Yu D."/>
            <person name="Zhu Y."/>
            <person name="Jiang H."/>
            <person name="Qiu Q."/>
            <person name="Yang H."/>
            <person name="Zhang Y.E."/>
            <person name="Wang W."/>
            <person name="Zhu M."/>
            <person name="He S."/>
            <person name="Zhang G."/>
        </authorList>
    </citation>
    <scope>NUCLEOTIDE SEQUENCE [LARGE SCALE GENOMIC DNA]</scope>
    <source>
        <strain evidence="12">Bchr_013</strain>
    </source>
</reference>
<evidence type="ECO:0000256" key="4">
    <source>
        <dbReference type="ARBA" id="ARBA00023152"/>
    </source>
</evidence>
<name>A0A8X8BNW3_POLSE</name>
<feature type="region of interest" description="Disordered" evidence="9">
    <location>
        <begin position="515"/>
        <end position="559"/>
    </location>
</feature>
<evidence type="ECO:0000256" key="9">
    <source>
        <dbReference type="SAM" id="MobiDB-lite"/>
    </source>
</evidence>
<dbReference type="InterPro" id="IPR036849">
    <property type="entry name" value="Enolase-like_C_sf"/>
</dbReference>
<dbReference type="SMART" id="SM01192">
    <property type="entry name" value="Enolase_C"/>
    <property type="match status" value="1"/>
</dbReference>
<feature type="non-terminal residue" evidence="12">
    <location>
        <position position="559"/>
    </location>
</feature>
<comment type="catalytic activity">
    <reaction evidence="8">
        <text>(2R)-2-phosphoglycerate = phosphoenolpyruvate + H2O</text>
        <dbReference type="Rhea" id="RHEA:10164"/>
        <dbReference type="ChEBI" id="CHEBI:15377"/>
        <dbReference type="ChEBI" id="CHEBI:58289"/>
        <dbReference type="ChEBI" id="CHEBI:58702"/>
        <dbReference type="EC" id="4.2.1.11"/>
    </reaction>
</comment>
<dbReference type="SUPFAM" id="SSF51604">
    <property type="entry name" value="Enolase C-terminal domain-like"/>
    <property type="match status" value="1"/>
</dbReference>
<feature type="non-terminal residue" evidence="12">
    <location>
        <position position="1"/>
    </location>
</feature>
<keyword evidence="5" id="KW-0456">Lyase</keyword>
<feature type="region of interest" description="Disordered" evidence="9">
    <location>
        <begin position="178"/>
        <end position="234"/>
    </location>
</feature>
<feature type="domain" description="Enolase N-terminal" evidence="11">
    <location>
        <begin position="71"/>
        <end position="264"/>
    </location>
</feature>
<dbReference type="InterPro" id="IPR047500">
    <property type="entry name" value="DD_ENO4"/>
</dbReference>
<evidence type="ECO:0000256" key="3">
    <source>
        <dbReference type="ARBA" id="ARBA00012058"/>
    </source>
</evidence>
<dbReference type="InterPro" id="IPR020811">
    <property type="entry name" value="Enolase_N"/>
</dbReference>
<evidence type="ECO:0000256" key="2">
    <source>
        <dbReference type="ARBA" id="ARBA00009604"/>
    </source>
</evidence>
<dbReference type="Gene3D" id="3.30.390.10">
    <property type="entry name" value="Enolase-like, N-terminal domain"/>
    <property type="match status" value="1"/>
</dbReference>
<feature type="domain" description="Enolase C-terminal TIM barrel" evidence="10">
    <location>
        <begin position="253"/>
        <end position="534"/>
    </location>
</feature>
<dbReference type="GO" id="GO:0006096">
    <property type="term" value="P:glycolytic process"/>
    <property type="evidence" value="ECO:0007669"/>
    <property type="project" value="UniProtKB-KW"/>
</dbReference>
<evidence type="ECO:0000313" key="13">
    <source>
        <dbReference type="Proteomes" id="UP000886611"/>
    </source>
</evidence>
<dbReference type="InterPro" id="IPR029017">
    <property type="entry name" value="Enolase-like_N"/>
</dbReference>
<evidence type="ECO:0000259" key="10">
    <source>
        <dbReference type="SMART" id="SM01192"/>
    </source>
</evidence>
<evidence type="ECO:0000256" key="1">
    <source>
        <dbReference type="ARBA" id="ARBA00005031"/>
    </source>
</evidence>
<proteinExistence type="inferred from homology"/>
<dbReference type="GO" id="GO:0000287">
    <property type="term" value="F:magnesium ion binding"/>
    <property type="evidence" value="ECO:0007669"/>
    <property type="project" value="InterPro"/>
</dbReference>
<comment type="caution">
    <text evidence="12">The sequence shown here is derived from an EMBL/GenBank/DDBJ whole genome shotgun (WGS) entry which is preliminary data.</text>
</comment>